<organism evidence="2">
    <name type="scientific">Arundo donax</name>
    <name type="common">Giant reed</name>
    <name type="synonym">Donax arundinaceus</name>
    <dbReference type="NCBI Taxonomy" id="35708"/>
    <lineage>
        <taxon>Eukaryota</taxon>
        <taxon>Viridiplantae</taxon>
        <taxon>Streptophyta</taxon>
        <taxon>Embryophyta</taxon>
        <taxon>Tracheophyta</taxon>
        <taxon>Spermatophyta</taxon>
        <taxon>Magnoliopsida</taxon>
        <taxon>Liliopsida</taxon>
        <taxon>Poales</taxon>
        <taxon>Poaceae</taxon>
        <taxon>PACMAD clade</taxon>
        <taxon>Arundinoideae</taxon>
        <taxon>Arundineae</taxon>
        <taxon>Arundo</taxon>
    </lineage>
</organism>
<protein>
    <submittedName>
        <fullName evidence="2">Uncharacterized protein</fullName>
    </submittedName>
</protein>
<proteinExistence type="predicted"/>
<reference evidence="2" key="1">
    <citation type="submission" date="2014-09" db="EMBL/GenBank/DDBJ databases">
        <authorList>
            <person name="Magalhaes I.L.F."/>
            <person name="Oliveira U."/>
            <person name="Santos F.R."/>
            <person name="Vidigal T.H.D.A."/>
            <person name="Brescovit A.D."/>
            <person name="Santos A.J."/>
        </authorList>
    </citation>
    <scope>NUCLEOTIDE SEQUENCE</scope>
    <source>
        <tissue evidence="2">Shoot tissue taken approximately 20 cm above the soil surface</tissue>
    </source>
</reference>
<name>A0A0A9AUL3_ARUDO</name>
<dbReference type="AlphaFoldDB" id="A0A0A9AUL3"/>
<sequence>MDIHRWRNSDSEWPKAQPDIHWQLQ</sequence>
<reference evidence="2" key="2">
    <citation type="journal article" date="2015" name="Data Brief">
        <title>Shoot transcriptome of the giant reed, Arundo donax.</title>
        <authorList>
            <person name="Barrero R.A."/>
            <person name="Guerrero F.D."/>
            <person name="Moolhuijzen P."/>
            <person name="Goolsby J.A."/>
            <person name="Tidwell J."/>
            <person name="Bellgard S.E."/>
            <person name="Bellgard M.I."/>
        </authorList>
    </citation>
    <scope>NUCLEOTIDE SEQUENCE</scope>
    <source>
        <tissue evidence="2">Shoot tissue taken approximately 20 cm above the soil surface</tissue>
    </source>
</reference>
<evidence type="ECO:0000256" key="1">
    <source>
        <dbReference type="SAM" id="MobiDB-lite"/>
    </source>
</evidence>
<dbReference type="EMBL" id="GBRH01247113">
    <property type="protein sequence ID" value="JAD50782.1"/>
    <property type="molecule type" value="Transcribed_RNA"/>
</dbReference>
<feature type="compositionally biased region" description="Basic and acidic residues" evidence="1">
    <location>
        <begin position="1"/>
        <end position="13"/>
    </location>
</feature>
<feature type="region of interest" description="Disordered" evidence="1">
    <location>
        <begin position="1"/>
        <end position="25"/>
    </location>
</feature>
<evidence type="ECO:0000313" key="2">
    <source>
        <dbReference type="EMBL" id="JAD50782.1"/>
    </source>
</evidence>
<accession>A0A0A9AUL3</accession>